<proteinExistence type="predicted"/>
<name>K6VZL0_9ACTN</name>
<gene>
    <name evidence="5" type="ORF">GORHZ_171_00030</name>
</gene>
<evidence type="ECO:0000259" key="4">
    <source>
        <dbReference type="Pfam" id="PF08240"/>
    </source>
</evidence>
<dbReference type="AlphaFoldDB" id="K6VZL0"/>
<comment type="caution">
    <text evidence="5">The sequence shown here is derived from an EMBL/GenBank/DDBJ whole genome shotgun (WGS) entry which is preliminary data.</text>
</comment>
<dbReference type="Pfam" id="PF00107">
    <property type="entry name" value="ADH_zinc_N"/>
    <property type="match status" value="1"/>
</dbReference>
<evidence type="ECO:0000313" key="5">
    <source>
        <dbReference type="EMBL" id="GAB92330.1"/>
    </source>
</evidence>
<dbReference type="InterPro" id="IPR050129">
    <property type="entry name" value="Zn_alcohol_dh"/>
</dbReference>
<reference evidence="5 6" key="1">
    <citation type="submission" date="2012-08" db="EMBL/GenBank/DDBJ databases">
        <title>Whole genome shotgun sequence of Gordonia rhizosphera NBRC 16068.</title>
        <authorList>
            <person name="Takarada H."/>
            <person name="Isaki S."/>
            <person name="Hosoyama A."/>
            <person name="Tsuchikane K."/>
            <person name="Katsumata H."/>
            <person name="Baba S."/>
            <person name="Ohji S."/>
            <person name="Yamazaki S."/>
            <person name="Fujita N."/>
        </authorList>
    </citation>
    <scope>NUCLEOTIDE SEQUENCE [LARGE SCALE GENOMIC DNA]</scope>
    <source>
        <strain evidence="5 6">NBRC 16068</strain>
    </source>
</reference>
<evidence type="ECO:0000313" key="6">
    <source>
        <dbReference type="Proteomes" id="UP000008363"/>
    </source>
</evidence>
<keyword evidence="2" id="KW-0560">Oxidoreductase</keyword>
<organism evidence="5 6">
    <name type="scientific">Gordonia rhizosphera NBRC 16068</name>
    <dbReference type="NCBI Taxonomy" id="1108045"/>
    <lineage>
        <taxon>Bacteria</taxon>
        <taxon>Bacillati</taxon>
        <taxon>Actinomycetota</taxon>
        <taxon>Actinomycetes</taxon>
        <taxon>Mycobacteriales</taxon>
        <taxon>Gordoniaceae</taxon>
        <taxon>Gordonia</taxon>
    </lineage>
</organism>
<evidence type="ECO:0000256" key="2">
    <source>
        <dbReference type="ARBA" id="ARBA00023002"/>
    </source>
</evidence>
<dbReference type="STRING" id="1108045.GORHZ_171_00030"/>
<dbReference type="SUPFAM" id="SSF51735">
    <property type="entry name" value="NAD(P)-binding Rossmann-fold domains"/>
    <property type="match status" value="1"/>
</dbReference>
<dbReference type="Pfam" id="PF08240">
    <property type="entry name" value="ADH_N"/>
    <property type="match status" value="1"/>
</dbReference>
<dbReference type="PANTHER" id="PTHR43401">
    <property type="entry name" value="L-THREONINE 3-DEHYDROGENASE"/>
    <property type="match status" value="1"/>
</dbReference>
<feature type="domain" description="Alcohol dehydrogenase-like C-terminal" evidence="3">
    <location>
        <begin position="155"/>
        <end position="264"/>
    </location>
</feature>
<dbReference type="InterPro" id="IPR011032">
    <property type="entry name" value="GroES-like_sf"/>
</dbReference>
<dbReference type="Gene3D" id="3.40.50.720">
    <property type="entry name" value="NAD(P)-binding Rossmann-like Domain"/>
    <property type="match status" value="1"/>
</dbReference>
<evidence type="ECO:0000259" key="3">
    <source>
        <dbReference type="Pfam" id="PF00107"/>
    </source>
</evidence>
<dbReference type="GO" id="GO:0016491">
    <property type="term" value="F:oxidoreductase activity"/>
    <property type="evidence" value="ECO:0007669"/>
    <property type="project" value="UniProtKB-KW"/>
</dbReference>
<comment type="cofactor">
    <cofactor evidence="1">
        <name>Zn(2+)</name>
        <dbReference type="ChEBI" id="CHEBI:29105"/>
    </cofactor>
</comment>
<dbReference type="SUPFAM" id="SSF50129">
    <property type="entry name" value="GroES-like"/>
    <property type="match status" value="1"/>
</dbReference>
<accession>K6VZL0</accession>
<dbReference type="eggNOG" id="COG1063">
    <property type="taxonomic scope" value="Bacteria"/>
</dbReference>
<sequence length="322" mass="34152">MWAQILSAPYRFEKVEVAAPDAADLGPGQVLLATKAGAICGSDLPNFRGAPFPHPKNGGQWVTSAPGFPMHEVVGEVIASNHPEHRTGDLVVGWASGFDAIAEVIVSDGDGLAGYDTSLTPTTAVMLQPLACVLYAAEQLDDVTGKTVAVVGQGPIGLLFSHVLKSRGALHVVGVDRVDRSDAGTTFGVDEVVTASANLWAGSLRAKERPQVVVEAVGHQVTTMKNCVDAVGFGGEVFYFGIPDDLVYPFDMMTFLRKNLTLRSGATLERRRVLEDANVYLAEHPGLRDAYVSHVFGVGDVEGAFHAAANPQPGQFKISIEM</sequence>
<dbReference type="InterPro" id="IPR036291">
    <property type="entry name" value="NAD(P)-bd_dom_sf"/>
</dbReference>
<dbReference type="EMBL" id="BAHC01000171">
    <property type="protein sequence ID" value="GAB92330.1"/>
    <property type="molecule type" value="Genomic_DNA"/>
</dbReference>
<dbReference type="Gene3D" id="3.90.180.10">
    <property type="entry name" value="Medium-chain alcohol dehydrogenases, catalytic domain"/>
    <property type="match status" value="2"/>
</dbReference>
<feature type="domain" description="Alcohol dehydrogenase-like N-terminal" evidence="4">
    <location>
        <begin position="26"/>
        <end position="92"/>
    </location>
</feature>
<keyword evidence="6" id="KW-1185">Reference proteome</keyword>
<dbReference type="InterPro" id="IPR013149">
    <property type="entry name" value="ADH-like_C"/>
</dbReference>
<dbReference type="Proteomes" id="UP000008363">
    <property type="component" value="Unassembled WGS sequence"/>
</dbReference>
<dbReference type="OrthoDB" id="9797931at2"/>
<evidence type="ECO:0000256" key="1">
    <source>
        <dbReference type="ARBA" id="ARBA00001947"/>
    </source>
</evidence>
<protein>
    <submittedName>
        <fullName evidence="5">Putative oxidoreductase</fullName>
    </submittedName>
</protein>
<dbReference type="PANTHER" id="PTHR43401:SF2">
    <property type="entry name" value="L-THREONINE 3-DEHYDROGENASE"/>
    <property type="match status" value="1"/>
</dbReference>
<dbReference type="RefSeq" id="WP_006336632.1">
    <property type="nucleotide sequence ID" value="NZ_BAHC01000171.1"/>
</dbReference>
<dbReference type="InterPro" id="IPR013154">
    <property type="entry name" value="ADH-like_N"/>
</dbReference>